<keyword evidence="1" id="KW-1133">Transmembrane helix</keyword>
<accession>A0A6J6QVV6</accession>
<reference evidence="4" key="1">
    <citation type="submission" date="2020-05" db="EMBL/GenBank/DDBJ databases">
        <authorList>
            <person name="Chiriac C."/>
            <person name="Salcher M."/>
            <person name="Ghai R."/>
            <person name="Kavagutti S V."/>
        </authorList>
    </citation>
    <scope>NUCLEOTIDE SEQUENCE</scope>
</reference>
<keyword evidence="1" id="KW-0472">Membrane</keyword>
<organism evidence="4">
    <name type="scientific">freshwater metagenome</name>
    <dbReference type="NCBI Taxonomy" id="449393"/>
    <lineage>
        <taxon>unclassified sequences</taxon>
        <taxon>metagenomes</taxon>
        <taxon>ecological metagenomes</taxon>
    </lineage>
</organism>
<evidence type="ECO:0000313" key="8">
    <source>
        <dbReference type="EMBL" id="CAB4978717.1"/>
    </source>
</evidence>
<gene>
    <name evidence="4" type="ORF">UFOPK2656_00911</name>
    <name evidence="5" type="ORF">UFOPK3099_02569</name>
    <name evidence="6" type="ORF">UFOPK3267_03223</name>
    <name evidence="7" type="ORF">UFOPK3651_00494</name>
    <name evidence="8" type="ORF">UFOPK3931_00664</name>
    <name evidence="3" type="ORF">UFOPK4189_00081</name>
</gene>
<feature type="domain" description="DUF2510" evidence="2">
    <location>
        <begin position="12"/>
        <end position="40"/>
    </location>
</feature>
<dbReference type="EMBL" id="CAESGF010000001">
    <property type="protein sequence ID" value="CAB4362308.1"/>
    <property type="molecule type" value="Genomic_DNA"/>
</dbReference>
<evidence type="ECO:0000313" key="4">
    <source>
        <dbReference type="EMBL" id="CAB4714892.1"/>
    </source>
</evidence>
<protein>
    <submittedName>
        <fullName evidence="4">Unannotated protein</fullName>
    </submittedName>
</protein>
<dbReference type="EMBL" id="CAEZYF010000004">
    <property type="protein sequence ID" value="CAB4714892.1"/>
    <property type="molecule type" value="Genomic_DNA"/>
</dbReference>
<evidence type="ECO:0000259" key="2">
    <source>
        <dbReference type="Pfam" id="PF10708"/>
    </source>
</evidence>
<dbReference type="EMBL" id="CAFAAV010000266">
    <property type="protein sequence ID" value="CAB4834629.1"/>
    <property type="molecule type" value="Genomic_DNA"/>
</dbReference>
<sequence length="242" mass="25897">MTTHQPPNGAAPGWHPDPSGRFEFRYWNGERWTADVSLHGQRFIDQLELLAAASVADPSRPVGRSAAVTSFVVALSSFAVAWVPFLFVLGAIGAITACTFGVLSLSRIRRGSATGRNLAVWGVVISVLAAGLCVVGGVFTVAVVREVSRYFDPGKYQTSVGTCSNNDGFVTLDATILNQEATYRDYTVYVRYMAGAKVVDSDSVTVRRVAPLTKGTIHSTTFVDRALTDVTCTITDVEGVSP</sequence>
<name>A0A6J6QVV6_9ZZZZ</name>
<dbReference type="EMBL" id="CAFBIY010000311">
    <property type="protein sequence ID" value="CAB4853687.1"/>
    <property type="molecule type" value="Genomic_DNA"/>
</dbReference>
<feature type="transmembrane region" description="Helical" evidence="1">
    <location>
        <begin position="118"/>
        <end position="144"/>
    </location>
</feature>
<feature type="transmembrane region" description="Helical" evidence="1">
    <location>
        <begin position="79"/>
        <end position="106"/>
    </location>
</feature>
<dbReference type="EMBL" id="CAFBMT010000002">
    <property type="protein sequence ID" value="CAB4915353.1"/>
    <property type="molecule type" value="Genomic_DNA"/>
</dbReference>
<evidence type="ECO:0000313" key="3">
    <source>
        <dbReference type="EMBL" id="CAB4362308.1"/>
    </source>
</evidence>
<keyword evidence="1" id="KW-0812">Transmembrane</keyword>
<dbReference type="AlphaFoldDB" id="A0A6J6QVV6"/>
<proteinExistence type="predicted"/>
<dbReference type="InterPro" id="IPR018929">
    <property type="entry name" value="DUF2510"/>
</dbReference>
<evidence type="ECO:0000313" key="6">
    <source>
        <dbReference type="EMBL" id="CAB4853687.1"/>
    </source>
</evidence>
<evidence type="ECO:0000313" key="5">
    <source>
        <dbReference type="EMBL" id="CAB4834629.1"/>
    </source>
</evidence>
<dbReference type="Pfam" id="PF10708">
    <property type="entry name" value="DUF2510"/>
    <property type="match status" value="1"/>
</dbReference>
<evidence type="ECO:0000256" key="1">
    <source>
        <dbReference type="SAM" id="Phobius"/>
    </source>
</evidence>
<evidence type="ECO:0000313" key="7">
    <source>
        <dbReference type="EMBL" id="CAB4915353.1"/>
    </source>
</evidence>
<dbReference type="EMBL" id="CAFBOL010000011">
    <property type="protein sequence ID" value="CAB4978717.1"/>
    <property type="molecule type" value="Genomic_DNA"/>
</dbReference>